<protein>
    <submittedName>
        <fullName evidence="2">Uncharacterized protein</fullName>
    </submittedName>
</protein>
<dbReference type="Gene3D" id="1.20.1250.20">
    <property type="entry name" value="MFS general substrate transporter like domains"/>
    <property type="match status" value="2"/>
</dbReference>
<dbReference type="PANTHER" id="PTHR11360:SF317">
    <property type="entry name" value="MAJOR FACILITATOR SUPERFAMILY (MFS) PROFILE DOMAIN-CONTAINING PROTEIN-RELATED"/>
    <property type="match status" value="1"/>
</dbReference>
<keyword evidence="1" id="KW-0472">Membrane</keyword>
<sequence>MKENWFISIVKNHFRGGSFQRSENTIEREKILIFNIPFNRWILFPCAFLIHLCIGSLQGWSILNKPIDKHIYGDPTKGRAPITNYIAMTFDCLTLLIVSPWLERNDIKIGLLIGGFFYGLAQFCTAVGLYTKQIVVVYLGYGVFGGIGHAILFLIPICALQKWFPDHRGLASGLSVCGTTSGTIIFSLTTLPLFDRIGIVNSFLTFGSLYIGISFGLSWIFRLPPPEYKASLSLGIEMNQLPIDNSQQKEVAEPTPNRMTLYESLLSSSFFFILITFVLNGLTGNTINSRLTNLIQDIFNQTSKVGSIFLSICATCNVFGRVIYGVTSGKIGGKSTFIIIQSFTISTLIGMVAAIQYNNLPVFCTISFLYAVNFGGSQGIVAGYLTEKFGIENLNTLLAIVSAAWSISGVLCGFIFTAVYDSLKKSHPFNDPILYSYNIYWLFSLAFVGWILCFFTPDTRDRNYPAAPNQIFQTRLFGRVFRLIKRRGNPFELLSKTKEKEEWYNFLLKNNK</sequence>
<evidence type="ECO:0000313" key="3">
    <source>
        <dbReference type="Proteomes" id="UP000001396"/>
    </source>
</evidence>
<dbReference type="InterPro" id="IPR050327">
    <property type="entry name" value="Proton-linked_MCT"/>
</dbReference>
<dbReference type="OMA" id="NAFYIAM"/>
<dbReference type="InParanoid" id="D3B7G6"/>
<dbReference type="SUPFAM" id="SSF103473">
    <property type="entry name" value="MFS general substrate transporter"/>
    <property type="match status" value="1"/>
</dbReference>
<feature type="transmembrane region" description="Helical" evidence="1">
    <location>
        <begin position="265"/>
        <end position="285"/>
    </location>
</feature>
<feature type="transmembrane region" description="Helical" evidence="1">
    <location>
        <begin position="360"/>
        <end position="385"/>
    </location>
</feature>
<dbReference type="GO" id="GO:0022857">
    <property type="term" value="F:transmembrane transporter activity"/>
    <property type="evidence" value="ECO:0007669"/>
    <property type="project" value="InterPro"/>
</dbReference>
<feature type="transmembrane region" description="Helical" evidence="1">
    <location>
        <begin position="439"/>
        <end position="456"/>
    </location>
</feature>
<dbReference type="RefSeq" id="XP_020434826.1">
    <property type="nucleotide sequence ID" value="XM_020575306.1"/>
</dbReference>
<name>D3B7G6_HETP5</name>
<feature type="transmembrane region" description="Helical" evidence="1">
    <location>
        <begin position="305"/>
        <end position="324"/>
    </location>
</feature>
<proteinExistence type="predicted"/>
<feature type="transmembrane region" description="Helical" evidence="1">
    <location>
        <begin position="109"/>
        <end position="130"/>
    </location>
</feature>
<evidence type="ECO:0000256" key="1">
    <source>
        <dbReference type="SAM" id="Phobius"/>
    </source>
</evidence>
<dbReference type="PANTHER" id="PTHR11360">
    <property type="entry name" value="MONOCARBOXYLATE TRANSPORTER"/>
    <property type="match status" value="1"/>
</dbReference>
<feature type="transmembrane region" description="Helical" evidence="1">
    <location>
        <begin position="397"/>
        <end position="419"/>
    </location>
</feature>
<feature type="transmembrane region" description="Helical" evidence="1">
    <location>
        <begin position="170"/>
        <end position="191"/>
    </location>
</feature>
<dbReference type="AlphaFoldDB" id="D3B7G6"/>
<evidence type="ECO:0000313" key="2">
    <source>
        <dbReference type="EMBL" id="EFA82709.1"/>
    </source>
</evidence>
<feature type="transmembrane region" description="Helical" evidence="1">
    <location>
        <begin position="336"/>
        <end position="354"/>
    </location>
</feature>
<feature type="transmembrane region" description="Helical" evidence="1">
    <location>
        <begin position="41"/>
        <end position="62"/>
    </location>
</feature>
<reference evidence="2 3" key="1">
    <citation type="journal article" date="2011" name="Genome Res.">
        <title>Phylogeny-wide analysis of social amoeba genomes highlights ancient origins for complex intercellular communication.</title>
        <authorList>
            <person name="Heidel A.J."/>
            <person name="Lawal H.M."/>
            <person name="Felder M."/>
            <person name="Schilde C."/>
            <person name="Helps N.R."/>
            <person name="Tunggal B."/>
            <person name="Rivero F."/>
            <person name="John U."/>
            <person name="Schleicher M."/>
            <person name="Eichinger L."/>
            <person name="Platzer M."/>
            <person name="Noegel A.A."/>
            <person name="Schaap P."/>
            <person name="Gloeckner G."/>
        </authorList>
    </citation>
    <scope>NUCLEOTIDE SEQUENCE [LARGE SCALE GENOMIC DNA]</scope>
    <source>
        <strain evidence="3">ATCC 26659 / Pp 5 / PN500</strain>
    </source>
</reference>
<keyword evidence="3" id="KW-1185">Reference proteome</keyword>
<dbReference type="InterPro" id="IPR011701">
    <property type="entry name" value="MFS"/>
</dbReference>
<dbReference type="Proteomes" id="UP000001396">
    <property type="component" value="Unassembled WGS sequence"/>
</dbReference>
<dbReference type="InterPro" id="IPR036259">
    <property type="entry name" value="MFS_trans_sf"/>
</dbReference>
<dbReference type="GeneID" id="31359891"/>
<dbReference type="EMBL" id="ADBJ01000018">
    <property type="protein sequence ID" value="EFA82709.1"/>
    <property type="molecule type" value="Genomic_DNA"/>
</dbReference>
<organism evidence="2 3">
    <name type="scientific">Heterostelium pallidum (strain ATCC 26659 / Pp 5 / PN500)</name>
    <name type="common">Cellular slime mold</name>
    <name type="synonym">Polysphondylium pallidum</name>
    <dbReference type="NCBI Taxonomy" id="670386"/>
    <lineage>
        <taxon>Eukaryota</taxon>
        <taxon>Amoebozoa</taxon>
        <taxon>Evosea</taxon>
        <taxon>Eumycetozoa</taxon>
        <taxon>Dictyostelia</taxon>
        <taxon>Acytosteliales</taxon>
        <taxon>Acytosteliaceae</taxon>
        <taxon>Heterostelium</taxon>
    </lineage>
</organism>
<keyword evidence="1" id="KW-0812">Transmembrane</keyword>
<keyword evidence="1" id="KW-1133">Transmembrane helix</keyword>
<accession>D3B7G6</accession>
<feature type="transmembrane region" description="Helical" evidence="1">
    <location>
        <begin position="82"/>
        <end position="102"/>
    </location>
</feature>
<feature type="transmembrane region" description="Helical" evidence="1">
    <location>
        <begin position="197"/>
        <end position="221"/>
    </location>
</feature>
<comment type="caution">
    <text evidence="2">The sequence shown here is derived from an EMBL/GenBank/DDBJ whole genome shotgun (WGS) entry which is preliminary data.</text>
</comment>
<feature type="transmembrane region" description="Helical" evidence="1">
    <location>
        <begin position="136"/>
        <end position="158"/>
    </location>
</feature>
<dbReference type="Pfam" id="PF07690">
    <property type="entry name" value="MFS_1"/>
    <property type="match status" value="1"/>
</dbReference>
<gene>
    <name evidence="2" type="ORF">PPL_04404</name>
</gene>